<evidence type="ECO:0000313" key="2">
    <source>
        <dbReference type="EMBL" id="GIQ83842.1"/>
    </source>
</evidence>
<comment type="caution">
    <text evidence="2">The sequence shown here is derived from an EMBL/GenBank/DDBJ whole genome shotgun (WGS) entry which is preliminary data.</text>
</comment>
<dbReference type="SUPFAM" id="SSF50969">
    <property type="entry name" value="YVTN repeat-like/Quinoprotein amine dehydrogenase"/>
    <property type="match status" value="1"/>
</dbReference>
<reference evidence="2 3" key="1">
    <citation type="journal article" date="2018" name="PLoS ONE">
        <title>The draft genome of Kipferlia bialata reveals reductive genome evolution in fornicate parasites.</title>
        <authorList>
            <person name="Tanifuji G."/>
            <person name="Takabayashi S."/>
            <person name="Kume K."/>
            <person name="Takagi M."/>
            <person name="Nakayama T."/>
            <person name="Kamikawa R."/>
            <person name="Inagaki Y."/>
            <person name="Hashimoto T."/>
        </authorList>
    </citation>
    <scope>NUCLEOTIDE SEQUENCE [LARGE SCALE GENOMIC DNA]</scope>
    <source>
        <strain evidence="2">NY0173</strain>
    </source>
</reference>
<protein>
    <submittedName>
        <fullName evidence="2">Uncharacterized protein</fullName>
    </submittedName>
</protein>
<accession>A0A9K3CWQ9</accession>
<name>A0A9K3CWQ9_9EUKA</name>
<keyword evidence="3" id="KW-1185">Reference proteome</keyword>
<organism evidence="2 3">
    <name type="scientific">Kipferlia bialata</name>
    <dbReference type="NCBI Taxonomy" id="797122"/>
    <lineage>
        <taxon>Eukaryota</taxon>
        <taxon>Metamonada</taxon>
        <taxon>Carpediemonas-like organisms</taxon>
        <taxon>Kipferlia</taxon>
    </lineage>
</organism>
<feature type="non-terminal residue" evidence="2">
    <location>
        <position position="1"/>
    </location>
</feature>
<dbReference type="InterPro" id="IPR011044">
    <property type="entry name" value="Quino_amine_DH_bsu"/>
</dbReference>
<dbReference type="EMBL" id="BDIP01001203">
    <property type="protein sequence ID" value="GIQ83842.1"/>
    <property type="molecule type" value="Genomic_DNA"/>
</dbReference>
<sequence length="360" mass="39911">LMSPRPLTVSDLLNATDSFMWLERVTDYSKGMDINDSSHNLTHISHNTVLNLCDLCMYAVAYESDDEGGEEYPTLRRTSGPILPPVRNCIYYCIRVGSCLYLKREDATDLHTDATTDPSSWDVYHMHTGVFTQCNPTTGPPRCEETSYGSLSPSPASDKILHYSADGLWLFDTESETWQRVSGSPPDDSGQHHFSLTTNTVGDSTVFVDFSAFDDERLRVTSFSETRGWETLVPLNVHHYFCTGVNASLGNNQTICVSEGGVSVVDLITNEIRQLVDVDFDCVGVQIGPGLCLVQCRPPVYRTDDNEADDEGHDEESSASMDTGGHADEWDAWYLLHLDLSMLQQTGGQLTADMLLGDLH</sequence>
<dbReference type="AlphaFoldDB" id="A0A9K3CWQ9"/>
<gene>
    <name evidence="2" type="ORF">KIPB_005232</name>
</gene>
<proteinExistence type="predicted"/>
<evidence type="ECO:0000256" key="1">
    <source>
        <dbReference type="SAM" id="MobiDB-lite"/>
    </source>
</evidence>
<dbReference type="Proteomes" id="UP000265618">
    <property type="component" value="Unassembled WGS sequence"/>
</dbReference>
<evidence type="ECO:0000313" key="3">
    <source>
        <dbReference type="Proteomes" id="UP000265618"/>
    </source>
</evidence>
<feature type="region of interest" description="Disordered" evidence="1">
    <location>
        <begin position="303"/>
        <end position="323"/>
    </location>
</feature>